<dbReference type="Proteomes" id="UP000284296">
    <property type="component" value="Unassembled WGS sequence"/>
</dbReference>
<evidence type="ECO:0000313" key="5">
    <source>
        <dbReference type="Proteomes" id="UP000284296"/>
    </source>
</evidence>
<comment type="caution">
    <text evidence="2">The sequence shown here is derived from an EMBL/GenBank/DDBJ whole genome shotgun (WGS) entry which is preliminary data.</text>
</comment>
<accession>A0A395UXF3</accession>
<proteinExistence type="predicted"/>
<dbReference type="InterPro" id="IPR008571">
    <property type="entry name" value="HerA-like"/>
</dbReference>
<keyword evidence="2" id="KW-0067">ATP-binding</keyword>
<feature type="domain" description="Helicase HerA central" evidence="1">
    <location>
        <begin position="345"/>
        <end position="514"/>
    </location>
</feature>
<evidence type="ECO:0000313" key="2">
    <source>
        <dbReference type="EMBL" id="RGR54305.1"/>
    </source>
</evidence>
<dbReference type="SUPFAM" id="SSF52540">
    <property type="entry name" value="P-loop containing nucleoside triphosphate hydrolases"/>
    <property type="match status" value="1"/>
</dbReference>
<dbReference type="PANTHER" id="PTHR42957:SF1">
    <property type="entry name" value="HELICASE MJ1565-RELATED"/>
    <property type="match status" value="1"/>
</dbReference>
<dbReference type="GO" id="GO:0005524">
    <property type="term" value="F:ATP binding"/>
    <property type="evidence" value="ECO:0007669"/>
    <property type="project" value="UniProtKB-KW"/>
</dbReference>
<sequence length="849" mass="97734">MMMVYKLTSIPDISLVKYKIMSGNGIDVLREWTDDFLRQWQKISVVYDIEINFIVKYSPENCDKDKLELYIVFKYENTQLIDYLNNLMKASQLSDAYKIEPIDYIPFQNETFNEKIHLKKCERKRSSDIGNDEKIDLFYVETWESNKNSRLMDLYKTMENLNTEAVYRVVLKGVDSYEDVYSSLEKPIEYLKNKSNNDESNIIKLTDYQRESNNKDAFSSEILRSYEKFLKSVSSSPCFKANVMIYTNDTIVGNILFNTVCGETIEKGNWENVIVKNGTFHVLDEYEELSNVMPKTLKYWPTYYILDEIKDFFRFPMLYDGEHIEIQKETEPKKFGGDIILGKNTQEISVPLNLLKKHAFVCGVPGAGKTNTMLHLCYTLWKKCNVPFLVLEPAKKEYRALAQTDIDDLIVFSPSSGSKFPMAINPFEFPKGLSLAEHIQNLMDVFEGAFPLTPPLPALLDRAIEGIYRVHGWDTDDVNDGKKEYPTISELYSRLEYELKHTDYDGEVRGNMKSALEMRIGGLLRRDLGNVFDVSVSSLRPEELVEYPIIVEMESLGTGPSNFMTLMICTLIREVLKANPKGDDMRAVRHVIFIEEAHNLIANATGESVAGDANPKVAATNYIVKMLAEVRALREGIIIADQLPTAMAPEVLKNTGLKIVHRLTAQDDREIVGSMMSANGNQIESIATYMPGDALISYEGLLRPFKLKITEFDLKDAPTTDKLYDLMSVRKLQRHISKETFSIRLEKNKTKWIKEWRIAVVVFEQLQNDCTKLKMVEAIEEYEVLANKIVKDQLGLEKCLENLNRVINKYNNTMKLAMDIEESDAEFYRHMNESIQKLRKNTQILLKSR</sequence>
<dbReference type="Proteomes" id="UP000266066">
    <property type="component" value="Unassembled WGS sequence"/>
</dbReference>
<organism evidence="2 4">
    <name type="scientific">Agathobacter rectalis</name>
    <dbReference type="NCBI Taxonomy" id="39491"/>
    <lineage>
        <taxon>Bacteria</taxon>
        <taxon>Bacillati</taxon>
        <taxon>Bacillota</taxon>
        <taxon>Clostridia</taxon>
        <taxon>Lachnospirales</taxon>
        <taxon>Lachnospiraceae</taxon>
        <taxon>Agathobacter</taxon>
    </lineage>
</organism>
<dbReference type="RefSeq" id="WP_118003639.1">
    <property type="nucleotide sequence ID" value="NZ_QRUJ01000008.1"/>
</dbReference>
<dbReference type="Pfam" id="PF01935">
    <property type="entry name" value="DUF87"/>
    <property type="match status" value="1"/>
</dbReference>
<dbReference type="AlphaFoldDB" id="A0A395UXF3"/>
<dbReference type="EMBL" id="QRXG01000005">
    <property type="protein sequence ID" value="RGT82787.1"/>
    <property type="molecule type" value="Genomic_DNA"/>
</dbReference>
<keyword evidence="2" id="KW-0547">Nucleotide-binding</keyword>
<name>A0A395UXF3_9FIRM</name>
<evidence type="ECO:0000259" key="1">
    <source>
        <dbReference type="Pfam" id="PF01935"/>
    </source>
</evidence>
<dbReference type="InterPro" id="IPR027417">
    <property type="entry name" value="P-loop_NTPase"/>
</dbReference>
<dbReference type="InterPro" id="IPR002789">
    <property type="entry name" value="HerA_central"/>
</dbReference>
<evidence type="ECO:0000313" key="3">
    <source>
        <dbReference type="EMBL" id="RGT82787.1"/>
    </source>
</evidence>
<dbReference type="PANTHER" id="PTHR42957">
    <property type="entry name" value="HELICASE MJ1565-RELATED"/>
    <property type="match status" value="1"/>
</dbReference>
<evidence type="ECO:0000313" key="4">
    <source>
        <dbReference type="Proteomes" id="UP000266066"/>
    </source>
</evidence>
<dbReference type="EMBL" id="QRUJ01000008">
    <property type="protein sequence ID" value="RGR54305.1"/>
    <property type="molecule type" value="Genomic_DNA"/>
</dbReference>
<protein>
    <submittedName>
        <fullName evidence="2">ATP-binding protein</fullName>
    </submittedName>
</protein>
<dbReference type="Gene3D" id="3.40.50.300">
    <property type="entry name" value="P-loop containing nucleotide triphosphate hydrolases"/>
    <property type="match status" value="2"/>
</dbReference>
<gene>
    <name evidence="3" type="ORF">DWX06_04935</name>
    <name evidence="2" type="ORF">DWY38_08760</name>
</gene>
<reference evidence="4 5" key="1">
    <citation type="submission" date="2018-08" db="EMBL/GenBank/DDBJ databases">
        <title>A genome reference for cultivated species of the human gut microbiota.</title>
        <authorList>
            <person name="Zou Y."/>
            <person name="Xue W."/>
            <person name="Luo G."/>
        </authorList>
    </citation>
    <scope>NUCLEOTIDE SEQUENCE [LARGE SCALE GENOMIC DNA]</scope>
    <source>
        <strain evidence="3 5">AF18-16LB</strain>
        <strain evidence="2 4">AF25-15</strain>
    </source>
</reference>